<dbReference type="PANTHER" id="PTHR43214">
    <property type="entry name" value="TWO-COMPONENT RESPONSE REGULATOR"/>
    <property type="match status" value="1"/>
</dbReference>
<dbReference type="EMBL" id="FRAP01000013">
    <property type="protein sequence ID" value="SHK86865.1"/>
    <property type="molecule type" value="Genomic_DNA"/>
</dbReference>
<sequence length="203" mass="21854">MSDVIRVVLAEDQGMVRGAFAQLLDLEPDISVVATAADGDAALRAVREHRPDVLLTDIEMPGASGLDLAARLADEPDAPRVVVVTTFARSGYLRRALDHGVAGYVLKDAPIDRLADAVRRVHAGGRVIDPELAVAAWEGTDPMTDREREVLRLAAEGLPNAEIAARLHLAEGTVRNYLSTVIAKLGVRNRVEAARLATERGWL</sequence>
<evidence type="ECO:0000313" key="5">
    <source>
        <dbReference type="EMBL" id="SHK86865.1"/>
    </source>
</evidence>
<name>A0A1M6VZW5_PSETH</name>
<evidence type="ECO:0000313" key="6">
    <source>
        <dbReference type="Proteomes" id="UP000184363"/>
    </source>
</evidence>
<evidence type="ECO:0000256" key="2">
    <source>
        <dbReference type="PROSITE-ProRule" id="PRU00169"/>
    </source>
</evidence>
<gene>
    <name evidence="5" type="ORF">SAMN05443637_113145</name>
</gene>
<dbReference type="Pfam" id="PF00196">
    <property type="entry name" value="GerE"/>
    <property type="match status" value="1"/>
</dbReference>
<evidence type="ECO:0000259" key="3">
    <source>
        <dbReference type="PROSITE" id="PS50043"/>
    </source>
</evidence>
<evidence type="ECO:0000259" key="4">
    <source>
        <dbReference type="PROSITE" id="PS50110"/>
    </source>
</evidence>
<dbReference type="Gene3D" id="3.40.50.2300">
    <property type="match status" value="1"/>
</dbReference>
<dbReference type="InterPro" id="IPR000792">
    <property type="entry name" value="Tscrpt_reg_LuxR_C"/>
</dbReference>
<dbReference type="GO" id="GO:0000160">
    <property type="term" value="P:phosphorelay signal transduction system"/>
    <property type="evidence" value="ECO:0007669"/>
    <property type="project" value="InterPro"/>
</dbReference>
<dbReference type="SUPFAM" id="SSF52172">
    <property type="entry name" value="CheY-like"/>
    <property type="match status" value="1"/>
</dbReference>
<reference evidence="5 6" key="1">
    <citation type="submission" date="2016-11" db="EMBL/GenBank/DDBJ databases">
        <authorList>
            <person name="Jaros S."/>
            <person name="Januszkiewicz K."/>
            <person name="Wedrychowicz H."/>
        </authorList>
    </citation>
    <scope>NUCLEOTIDE SEQUENCE [LARGE SCALE GENOMIC DNA]</scope>
    <source>
        <strain evidence="5 6">DSM 43832</strain>
    </source>
</reference>
<dbReference type="InterPro" id="IPR011006">
    <property type="entry name" value="CheY-like_superfamily"/>
</dbReference>
<feature type="modified residue" description="4-aspartylphosphate" evidence="2">
    <location>
        <position position="57"/>
    </location>
</feature>
<dbReference type="InterPro" id="IPR001789">
    <property type="entry name" value="Sig_transdc_resp-reg_receiver"/>
</dbReference>
<feature type="domain" description="Response regulatory" evidence="4">
    <location>
        <begin position="6"/>
        <end position="122"/>
    </location>
</feature>
<dbReference type="InterPro" id="IPR016032">
    <property type="entry name" value="Sig_transdc_resp-reg_C-effctor"/>
</dbReference>
<dbReference type="SUPFAM" id="SSF46894">
    <property type="entry name" value="C-terminal effector domain of the bipartite response regulators"/>
    <property type="match status" value="1"/>
</dbReference>
<dbReference type="Proteomes" id="UP000184363">
    <property type="component" value="Unassembled WGS sequence"/>
</dbReference>
<protein>
    <submittedName>
        <fullName evidence="5">Two component transcriptional regulator, LuxR family</fullName>
    </submittedName>
</protein>
<dbReference type="CDD" id="cd19930">
    <property type="entry name" value="REC_DesR-like"/>
    <property type="match status" value="1"/>
</dbReference>
<dbReference type="CDD" id="cd06170">
    <property type="entry name" value="LuxR_C_like"/>
    <property type="match status" value="1"/>
</dbReference>
<dbReference type="STRING" id="1848.SAMN05443637_113145"/>
<dbReference type="SMART" id="SM00421">
    <property type="entry name" value="HTH_LUXR"/>
    <property type="match status" value="1"/>
</dbReference>
<dbReference type="SMART" id="SM00448">
    <property type="entry name" value="REC"/>
    <property type="match status" value="1"/>
</dbReference>
<dbReference type="GO" id="GO:0003677">
    <property type="term" value="F:DNA binding"/>
    <property type="evidence" value="ECO:0007669"/>
    <property type="project" value="UniProtKB-KW"/>
</dbReference>
<proteinExistence type="predicted"/>
<evidence type="ECO:0000256" key="1">
    <source>
        <dbReference type="ARBA" id="ARBA00023125"/>
    </source>
</evidence>
<accession>A0A1M6VZW5</accession>
<keyword evidence="1" id="KW-0238">DNA-binding</keyword>
<dbReference type="PROSITE" id="PS50043">
    <property type="entry name" value="HTH_LUXR_2"/>
    <property type="match status" value="1"/>
</dbReference>
<dbReference type="Pfam" id="PF00072">
    <property type="entry name" value="Response_reg"/>
    <property type="match status" value="1"/>
</dbReference>
<keyword evidence="6" id="KW-1185">Reference proteome</keyword>
<dbReference type="InterPro" id="IPR039420">
    <property type="entry name" value="WalR-like"/>
</dbReference>
<organism evidence="5 6">
    <name type="scientific">Pseudonocardia thermophila</name>
    <dbReference type="NCBI Taxonomy" id="1848"/>
    <lineage>
        <taxon>Bacteria</taxon>
        <taxon>Bacillati</taxon>
        <taxon>Actinomycetota</taxon>
        <taxon>Actinomycetes</taxon>
        <taxon>Pseudonocardiales</taxon>
        <taxon>Pseudonocardiaceae</taxon>
        <taxon>Pseudonocardia</taxon>
    </lineage>
</organism>
<dbReference type="PROSITE" id="PS50110">
    <property type="entry name" value="RESPONSE_REGULATORY"/>
    <property type="match status" value="1"/>
</dbReference>
<dbReference type="GO" id="GO:0006355">
    <property type="term" value="P:regulation of DNA-templated transcription"/>
    <property type="evidence" value="ECO:0007669"/>
    <property type="project" value="InterPro"/>
</dbReference>
<dbReference type="PANTHER" id="PTHR43214:SF42">
    <property type="entry name" value="TRANSCRIPTIONAL REGULATORY PROTEIN DESR"/>
    <property type="match status" value="1"/>
</dbReference>
<feature type="domain" description="HTH luxR-type" evidence="3">
    <location>
        <begin position="136"/>
        <end position="201"/>
    </location>
</feature>
<dbReference type="PRINTS" id="PR00038">
    <property type="entry name" value="HTHLUXR"/>
</dbReference>
<keyword evidence="2" id="KW-0597">Phosphoprotein</keyword>
<dbReference type="AlphaFoldDB" id="A0A1M6VZW5"/>